<dbReference type="UniPathway" id="UPA00034">
    <property type="reaction ID" value="UER00466"/>
</dbReference>
<feature type="binding site" evidence="9">
    <location>
        <position position="178"/>
    </location>
    <ligand>
        <name>pyridoxal 5'-phosphate</name>
        <dbReference type="ChEBI" id="CHEBI:597326"/>
    </ligand>
</feature>
<dbReference type="SUPFAM" id="SSF53383">
    <property type="entry name" value="PLP-dependent transferases"/>
    <property type="match status" value="1"/>
</dbReference>
<feature type="binding site" evidence="9">
    <location>
        <position position="128"/>
    </location>
    <ligand>
        <name>pyridoxal 5'-phosphate</name>
        <dbReference type="ChEBI" id="CHEBI:597326"/>
    </ligand>
</feature>
<dbReference type="NCBIfam" id="TIGR03540">
    <property type="entry name" value="DapC_direct"/>
    <property type="match status" value="1"/>
</dbReference>
<dbReference type="Gene3D" id="3.40.640.10">
    <property type="entry name" value="Type I PLP-dependent aspartate aminotransferase-like (Major domain)"/>
    <property type="match status" value="1"/>
</dbReference>
<comment type="similarity">
    <text evidence="9">Belongs to the class-I pyridoxal-phosphate-dependent aminotransferase family. LL-diaminopimelate aminotransferase subfamily.</text>
</comment>
<dbReference type="InterPro" id="IPR004839">
    <property type="entry name" value="Aminotransferase_I/II_large"/>
</dbReference>
<dbReference type="PANTHER" id="PTHR42832">
    <property type="entry name" value="AMINO ACID AMINOTRANSFERASE"/>
    <property type="match status" value="1"/>
</dbReference>
<feature type="binding site" evidence="9">
    <location>
        <position position="248"/>
    </location>
    <ligand>
        <name>pyridoxal 5'-phosphate</name>
        <dbReference type="ChEBI" id="CHEBI:597326"/>
    </ligand>
</feature>
<sequence>MDIRPSARLAQLPPYLFVELDRLKAEAVARGVDVIDLGIGDPDLPTPRFIVERLAAAAADPATHRYPSSAGSAAFRAAAAAWMERRFGVRLDPEREVTALIGSKEGIAHFPLAFLDPGEVVLVPTPGYPVYHIGTLFAGGETYELPLVAGNAFLPDLDAVPADVRRRARILWLNYPNNPTGAVAPPEFFERVVAFARANDIIVCHDAAYTEMTYDGYRAPSFLETPGAREVGIEFHSLSKTYNMTGWRIGFAAGHPDLVAGLRAVKSNVDSGQFDAVQAAAVAALESDQSSVRDNAAVYAERRDTLVEGLRRIGIEAPLPKATFYVWARVPGEETSAGFARRLLEEAGVVATPGNGFGAPGEGYVRMALTVARERLAEAVERIRKIL</sequence>
<dbReference type="InterPro" id="IPR004838">
    <property type="entry name" value="NHTrfase_class1_PyrdxlP-BS"/>
</dbReference>
<accession>A0A6N9TNM8</accession>
<dbReference type="GO" id="GO:0030170">
    <property type="term" value="F:pyridoxal phosphate binding"/>
    <property type="evidence" value="ECO:0007669"/>
    <property type="project" value="UniProtKB-UniRule"/>
</dbReference>
<dbReference type="InterPro" id="IPR019942">
    <property type="entry name" value="DapL/ALD1"/>
</dbReference>
<evidence type="ECO:0000313" key="13">
    <source>
        <dbReference type="Proteomes" id="UP000469346"/>
    </source>
</evidence>
<name>A0A6N9TNM8_DISTH</name>
<comment type="cofactor">
    <cofactor evidence="1 9 10">
        <name>pyridoxal 5'-phosphate</name>
        <dbReference type="ChEBI" id="CHEBI:597326"/>
    </cofactor>
</comment>
<reference evidence="12 13" key="1">
    <citation type="submission" date="2020-02" db="EMBL/GenBank/DDBJ databases">
        <title>Comparative genomics of sulfur disproportionating microorganisms.</title>
        <authorList>
            <person name="Ward L.M."/>
            <person name="Bertran E."/>
            <person name="Johnston D.T."/>
        </authorList>
    </citation>
    <scope>NUCLEOTIDE SEQUENCE [LARGE SCALE GENOMIC DNA]</scope>
    <source>
        <strain evidence="12 13">DSM 100025</strain>
    </source>
</reference>
<comment type="caution">
    <text evidence="12">The sequence shown here is derived from an EMBL/GenBank/DDBJ whole genome shotgun (WGS) entry which is preliminary data.</text>
</comment>
<feature type="binding site" evidence="9">
    <location>
        <begin position="237"/>
        <end position="239"/>
    </location>
    <ligand>
        <name>pyridoxal 5'-phosphate</name>
        <dbReference type="ChEBI" id="CHEBI:597326"/>
    </ligand>
</feature>
<proteinExistence type="inferred from homology"/>
<evidence type="ECO:0000256" key="4">
    <source>
        <dbReference type="ARBA" id="ARBA00018052"/>
    </source>
</evidence>
<dbReference type="PANTHER" id="PTHR42832:SF3">
    <property type="entry name" value="L-GLUTAMINE--4-(METHYLSULFANYL)-2-OXOBUTANOATE AMINOTRANSFERASE"/>
    <property type="match status" value="1"/>
</dbReference>
<dbReference type="GO" id="GO:0033362">
    <property type="term" value="P:lysine biosynthetic process via diaminopimelate, diaminopimelate-aminotransferase pathway"/>
    <property type="evidence" value="ECO:0007669"/>
    <property type="project" value="UniProtKB-UniRule"/>
</dbReference>
<comment type="catalytic activity">
    <reaction evidence="8 9">
        <text>(2S,6S)-2,6-diaminopimelate + 2-oxoglutarate = (S)-2,3,4,5-tetrahydrodipicolinate + L-glutamate + H2O + H(+)</text>
        <dbReference type="Rhea" id="RHEA:23988"/>
        <dbReference type="ChEBI" id="CHEBI:15377"/>
        <dbReference type="ChEBI" id="CHEBI:15378"/>
        <dbReference type="ChEBI" id="CHEBI:16810"/>
        <dbReference type="ChEBI" id="CHEBI:16845"/>
        <dbReference type="ChEBI" id="CHEBI:29985"/>
        <dbReference type="ChEBI" id="CHEBI:57609"/>
        <dbReference type="EC" id="2.6.1.83"/>
    </reaction>
</comment>
<dbReference type="EC" id="2.6.1.83" evidence="3 9"/>
<dbReference type="NCBIfam" id="NF006756">
    <property type="entry name" value="PRK09276.1"/>
    <property type="match status" value="1"/>
</dbReference>
<keyword evidence="13" id="KW-1185">Reference proteome</keyword>
<feature type="binding site" evidence="9">
    <location>
        <position position="178"/>
    </location>
    <ligand>
        <name>substrate</name>
    </ligand>
</feature>
<organism evidence="12 13">
    <name type="scientific">Dissulfurirhabdus thermomarina</name>
    <dbReference type="NCBI Taxonomy" id="1765737"/>
    <lineage>
        <taxon>Bacteria</taxon>
        <taxon>Deltaproteobacteria</taxon>
        <taxon>Dissulfurirhabdaceae</taxon>
        <taxon>Dissulfurirhabdus</taxon>
    </lineage>
</organism>
<evidence type="ECO:0000256" key="1">
    <source>
        <dbReference type="ARBA" id="ARBA00001933"/>
    </source>
</evidence>
<dbReference type="CDD" id="cd00609">
    <property type="entry name" value="AAT_like"/>
    <property type="match status" value="1"/>
</dbReference>
<evidence type="ECO:0000313" key="12">
    <source>
        <dbReference type="EMBL" id="NDY42759.1"/>
    </source>
</evidence>
<evidence type="ECO:0000256" key="3">
    <source>
        <dbReference type="ARBA" id="ARBA00013138"/>
    </source>
</evidence>
<dbReference type="RefSeq" id="WP_163298890.1">
    <property type="nucleotide sequence ID" value="NZ_JAAGRR010000082.1"/>
</dbReference>
<evidence type="ECO:0000256" key="6">
    <source>
        <dbReference type="ARBA" id="ARBA00022679"/>
    </source>
</evidence>
<keyword evidence="5 9" id="KW-0032">Aminotransferase</keyword>
<protein>
    <recommendedName>
        <fullName evidence="4 9">LL-diaminopimelate aminotransferase</fullName>
        <shortName evidence="9">DAP-AT</shortName>
        <shortName evidence="9">DAP-aminotransferase</shortName>
        <shortName evidence="9">LL-DAP-aminotransferase</shortName>
        <ecNumber evidence="3 9">2.6.1.83</ecNumber>
    </recommendedName>
</protein>
<dbReference type="Gene3D" id="3.90.1150.10">
    <property type="entry name" value="Aspartate Aminotransferase, domain 1"/>
    <property type="match status" value="1"/>
</dbReference>
<dbReference type="InterPro" id="IPR015422">
    <property type="entry name" value="PyrdxlP-dep_Trfase_small"/>
</dbReference>
<keyword evidence="6 9" id="KW-0808">Transferase</keyword>
<evidence type="ECO:0000256" key="7">
    <source>
        <dbReference type="ARBA" id="ARBA00022898"/>
    </source>
</evidence>
<dbReference type="InterPro" id="IPR015424">
    <property type="entry name" value="PyrdxlP-dep_Trfase"/>
</dbReference>
<dbReference type="InterPro" id="IPR050881">
    <property type="entry name" value="LL-DAP_aminotransferase"/>
</dbReference>
<dbReference type="Proteomes" id="UP000469346">
    <property type="component" value="Unassembled WGS sequence"/>
</dbReference>
<feature type="binding site" evidence="9">
    <location>
        <position position="15"/>
    </location>
    <ligand>
        <name>substrate</name>
    </ligand>
</feature>
<evidence type="ECO:0000256" key="5">
    <source>
        <dbReference type="ARBA" id="ARBA00022576"/>
    </source>
</evidence>
<evidence type="ECO:0000256" key="8">
    <source>
        <dbReference type="ARBA" id="ARBA00051934"/>
    </source>
</evidence>
<dbReference type="HAMAP" id="MF_01642">
    <property type="entry name" value="DapL_aminotrans_1"/>
    <property type="match status" value="1"/>
</dbReference>
<dbReference type="GO" id="GO:0010285">
    <property type="term" value="F:L,L-diaminopimelate aminotransferase activity"/>
    <property type="evidence" value="ECO:0007669"/>
    <property type="project" value="UniProtKB-UniRule"/>
</dbReference>
<feature type="binding site" evidence="9">
    <location>
        <position position="128"/>
    </location>
    <ligand>
        <name>substrate</name>
    </ligand>
</feature>
<dbReference type="InterPro" id="IPR015421">
    <property type="entry name" value="PyrdxlP-dep_Trfase_major"/>
</dbReference>
<dbReference type="EMBL" id="JAAGRR010000082">
    <property type="protein sequence ID" value="NDY42759.1"/>
    <property type="molecule type" value="Genomic_DNA"/>
</dbReference>
<comment type="caution">
    <text evidence="9">Lacks conserved residue(s) required for the propagation of feature annotation.</text>
</comment>
<evidence type="ECO:0000256" key="10">
    <source>
        <dbReference type="RuleBase" id="RU000481"/>
    </source>
</evidence>
<keyword evidence="7 9" id="KW-0663">Pyridoxal phosphate</keyword>
<gene>
    <name evidence="9" type="primary">dapL</name>
    <name evidence="12" type="ORF">G3N55_07880</name>
</gene>
<dbReference type="InterPro" id="IPR019881">
    <property type="entry name" value="DAP-NH2Trfase_DapL_Desulfo"/>
</dbReference>
<dbReference type="PROSITE" id="PS00105">
    <property type="entry name" value="AA_TRANSFER_CLASS_1"/>
    <property type="match status" value="1"/>
</dbReference>
<feature type="domain" description="Aminotransferase class I/classII large" evidence="11">
    <location>
        <begin position="33"/>
        <end position="383"/>
    </location>
</feature>
<feature type="modified residue" description="N6-(pyridoxal phosphate)lysine" evidence="9">
    <location>
        <position position="240"/>
    </location>
</feature>
<comment type="subunit">
    <text evidence="9">Homodimer.</text>
</comment>
<dbReference type="Pfam" id="PF00155">
    <property type="entry name" value="Aminotran_1_2"/>
    <property type="match status" value="1"/>
</dbReference>
<feature type="binding site" evidence="9">
    <location>
        <position position="366"/>
    </location>
    <ligand>
        <name>substrate</name>
    </ligand>
</feature>
<evidence type="ECO:0000259" key="11">
    <source>
        <dbReference type="Pfam" id="PF00155"/>
    </source>
</evidence>
<feature type="binding site" evidence="9">
    <location>
        <position position="40"/>
    </location>
    <ligand>
        <name>substrate</name>
    </ligand>
</feature>
<dbReference type="AlphaFoldDB" id="A0A6N9TNM8"/>
<evidence type="ECO:0000256" key="9">
    <source>
        <dbReference type="HAMAP-Rule" id="MF_01642"/>
    </source>
</evidence>
<comment type="pathway">
    <text evidence="2 9">Amino-acid biosynthesis; L-lysine biosynthesis via DAP pathway; LL-2,6-diaminopimelate from (S)-tetrahydrodipicolinate (aminotransferase route): step 1/1.</text>
</comment>
<evidence type="ECO:0000256" key="2">
    <source>
        <dbReference type="ARBA" id="ARBA00004982"/>
    </source>
</evidence>
<comment type="function">
    <text evidence="9">Involved in the synthesis of meso-diaminopimelate (m-DAP or DL-DAP), required for both lysine and peptidoglycan biosynthesis. Catalyzes the direct conversion of tetrahydrodipicolinate to LL-diaminopimelate.</text>
</comment>
<feature type="binding site" evidence="9">
    <location>
        <position position="209"/>
    </location>
    <ligand>
        <name>pyridoxal 5'-phosphate</name>
        <dbReference type="ChEBI" id="CHEBI:597326"/>
    </ligand>
</feature>